<feature type="region of interest" description="Disordered" evidence="1">
    <location>
        <begin position="1"/>
        <end position="50"/>
    </location>
</feature>
<reference evidence="3" key="2">
    <citation type="submission" date="2024-04" db="EMBL/GenBank/DDBJ databases">
        <authorList>
            <person name="Chen Y."/>
            <person name="Shah S."/>
            <person name="Dougan E. K."/>
            <person name="Thang M."/>
            <person name="Chan C."/>
        </authorList>
    </citation>
    <scope>NUCLEOTIDE SEQUENCE [LARGE SCALE GENOMIC DNA]</scope>
</reference>
<dbReference type="EMBL" id="CAMXCT020005546">
    <property type="protein sequence ID" value="CAL1165997.1"/>
    <property type="molecule type" value="Genomic_DNA"/>
</dbReference>
<evidence type="ECO:0000256" key="1">
    <source>
        <dbReference type="SAM" id="MobiDB-lite"/>
    </source>
</evidence>
<evidence type="ECO:0000313" key="3">
    <source>
        <dbReference type="EMBL" id="CAL1165997.1"/>
    </source>
</evidence>
<protein>
    <submittedName>
        <fullName evidence="2">Uncharacterized protein</fullName>
    </submittedName>
</protein>
<feature type="non-terminal residue" evidence="2">
    <location>
        <position position="1"/>
    </location>
</feature>
<reference evidence="2" key="1">
    <citation type="submission" date="2022-10" db="EMBL/GenBank/DDBJ databases">
        <authorList>
            <person name="Chen Y."/>
            <person name="Dougan E. K."/>
            <person name="Chan C."/>
            <person name="Rhodes N."/>
            <person name="Thang M."/>
        </authorList>
    </citation>
    <scope>NUCLEOTIDE SEQUENCE</scope>
</reference>
<dbReference type="Proteomes" id="UP001152797">
    <property type="component" value="Unassembled WGS sequence"/>
</dbReference>
<keyword evidence="4" id="KW-1185">Reference proteome</keyword>
<comment type="caution">
    <text evidence="2">The sequence shown here is derived from an EMBL/GenBank/DDBJ whole genome shotgun (WGS) entry which is preliminary data.</text>
</comment>
<dbReference type="EMBL" id="CAMXCT010005546">
    <property type="protein sequence ID" value="CAI4012622.1"/>
    <property type="molecule type" value="Genomic_DNA"/>
</dbReference>
<dbReference type="EMBL" id="CAMXCT030005546">
    <property type="protein sequence ID" value="CAL4799934.1"/>
    <property type="molecule type" value="Genomic_DNA"/>
</dbReference>
<dbReference type="OrthoDB" id="445864at2759"/>
<evidence type="ECO:0000313" key="4">
    <source>
        <dbReference type="Proteomes" id="UP001152797"/>
    </source>
</evidence>
<dbReference type="AlphaFoldDB" id="A0A9P1DLQ3"/>
<feature type="compositionally biased region" description="Basic and acidic residues" evidence="1">
    <location>
        <begin position="1"/>
        <end position="43"/>
    </location>
</feature>
<name>A0A9P1DLQ3_9DINO</name>
<proteinExistence type="predicted"/>
<sequence length="108" mass="11640">MKVPETPEKEPEKPQATAEPRHEEPKEATAPPVEERTPTEPSKELPNAKYSPDMVLECVGAVLMRQQEDLESPQVARLAAGSLVKVVELGSGPSGKRIKILAASSEEG</sequence>
<accession>A0A9P1DLQ3</accession>
<gene>
    <name evidence="2" type="ORF">C1SCF055_LOCUS37668</name>
</gene>
<organism evidence="2">
    <name type="scientific">Cladocopium goreaui</name>
    <dbReference type="NCBI Taxonomy" id="2562237"/>
    <lineage>
        <taxon>Eukaryota</taxon>
        <taxon>Sar</taxon>
        <taxon>Alveolata</taxon>
        <taxon>Dinophyceae</taxon>
        <taxon>Suessiales</taxon>
        <taxon>Symbiodiniaceae</taxon>
        <taxon>Cladocopium</taxon>
    </lineage>
</organism>
<evidence type="ECO:0000313" key="2">
    <source>
        <dbReference type="EMBL" id="CAI4012622.1"/>
    </source>
</evidence>